<dbReference type="Gene3D" id="1.10.533.10">
    <property type="entry name" value="Death Domain, Fas"/>
    <property type="match status" value="1"/>
</dbReference>
<feature type="compositionally biased region" description="Basic residues" evidence="1">
    <location>
        <begin position="23"/>
        <end position="38"/>
    </location>
</feature>
<feature type="compositionally biased region" description="Basic and acidic residues" evidence="1">
    <location>
        <begin position="128"/>
        <end position="141"/>
    </location>
</feature>
<evidence type="ECO:0000313" key="4">
    <source>
        <dbReference type="Proteomes" id="UP000507470"/>
    </source>
</evidence>
<feature type="compositionally biased region" description="Basic and acidic residues" evidence="1">
    <location>
        <begin position="157"/>
        <end position="177"/>
    </location>
</feature>
<evidence type="ECO:0000259" key="2">
    <source>
        <dbReference type="PROSITE" id="PS50017"/>
    </source>
</evidence>
<feature type="compositionally biased region" description="Basic and acidic residues" evidence="1">
    <location>
        <begin position="108"/>
        <end position="121"/>
    </location>
</feature>
<dbReference type="AlphaFoldDB" id="A0A6J8AS12"/>
<evidence type="ECO:0000313" key="3">
    <source>
        <dbReference type="EMBL" id="CAC5373071.1"/>
    </source>
</evidence>
<evidence type="ECO:0000256" key="1">
    <source>
        <dbReference type="SAM" id="MobiDB-lite"/>
    </source>
</evidence>
<accession>A0A6J8AS12</accession>
<feature type="compositionally biased region" description="Polar residues" evidence="1">
    <location>
        <begin position="62"/>
        <end position="82"/>
    </location>
</feature>
<dbReference type="PROSITE" id="PS50017">
    <property type="entry name" value="DEATH_DOMAIN"/>
    <property type="match status" value="1"/>
</dbReference>
<dbReference type="EMBL" id="CACVKT020001878">
    <property type="protein sequence ID" value="CAC5373071.1"/>
    <property type="molecule type" value="Genomic_DNA"/>
</dbReference>
<organism evidence="3 4">
    <name type="scientific">Mytilus coruscus</name>
    <name type="common">Sea mussel</name>
    <dbReference type="NCBI Taxonomy" id="42192"/>
    <lineage>
        <taxon>Eukaryota</taxon>
        <taxon>Metazoa</taxon>
        <taxon>Spiralia</taxon>
        <taxon>Lophotrochozoa</taxon>
        <taxon>Mollusca</taxon>
        <taxon>Bivalvia</taxon>
        <taxon>Autobranchia</taxon>
        <taxon>Pteriomorphia</taxon>
        <taxon>Mytilida</taxon>
        <taxon>Mytiloidea</taxon>
        <taxon>Mytilidae</taxon>
        <taxon>Mytilinae</taxon>
        <taxon>Mytilus</taxon>
    </lineage>
</organism>
<dbReference type="Pfam" id="PF00531">
    <property type="entry name" value="Death"/>
    <property type="match status" value="1"/>
</dbReference>
<dbReference type="OrthoDB" id="6162750at2759"/>
<dbReference type="Pfam" id="PF13365">
    <property type="entry name" value="Trypsin_2"/>
    <property type="match status" value="1"/>
</dbReference>
<gene>
    <name evidence="3" type="ORF">MCOR_10948</name>
</gene>
<sequence length="936" mass="105928">MVRGLLYMMVKQRQTKDFELKHSSKRLKKKRNRYKRKTMGNCTGKNSKENKRHMKEEVYRPCQSSDTVNQNDGQGVQATQNGIAKNTQNSVEIANIRKETSDMNSSVDSKHHGNTEQKEQVKMPVKQESVKPEITKSEVIKSKLQNTNTEAMATDTNIKEEKKSELDTMDPKVKRSDINNSTVSPVNDKPDYTEIKDKPYQFAMGNALETPDLPESGFLDKKSGKTESTHNDDIKTDGSDQSHGNDPKDETGGDVSDSKKDKLGHSNLSDCDQNDKGKNNSSETGKDNSGQPNDADSVPPDSAPSDGNKSNQQRTGEEEFAFPTNNECKKDEKGKTDHNEEFKSKTKEKKKKKKDRTDKFVVQPGATVQYHENVDQLFLGCDIGVVKHKKKKEKGGTTKTTIHSLETVNVFVNFCGIFIGPKNLERAGLVIIITAAHVVIDNIWNQMIKINFEQDLEKFRVDFEYISKESSSQFKVEPRVLFMDESLDVAVLQLKPDEKKQFPPPLKKFHVLNPENDEDKQIYLISHNKSKKKELNSGIGIWKPTEKRLQHLEKFCQKYGEQNGYIGLERKDRLVIKCDFVGGASGSPGIVILDSVAYVVLVYIRGFPSFYHNQQFSEEQRRTFPIDKLFQHGVNIDNLFDTMSSGMYIELRNEIFPEEALKLEQIKMQHQLAITGDKTSSNTDKTETSVGIVKGKMDNISSKSDMKIPISEGTVCTDQSEDKIPDAASYKRLTSHVSVPGQTYITSPQEDTDKYNDTGNQHAQNIETDGKCTVQDPHNHSNMDIGAAENHNLHAREKEIITHQRSPGRTRPVSEDHITIDEWIGHEWQVHRYKQLDDNDLLFLSKAIHPECFNGVALHLDLNQVDVAEIQTEQRTDLCCQMLYKWKNKNGQEATLGKLIQNLFSSWISENKSVGEEELKSAISKVTEVSNDETAS</sequence>
<feature type="compositionally biased region" description="Basic and acidic residues" evidence="1">
    <location>
        <begin position="46"/>
        <end position="59"/>
    </location>
</feature>
<dbReference type="Proteomes" id="UP000507470">
    <property type="component" value="Unassembled WGS sequence"/>
</dbReference>
<dbReference type="CDD" id="cd01670">
    <property type="entry name" value="Death"/>
    <property type="match status" value="1"/>
</dbReference>
<feature type="compositionally biased region" description="Polar residues" evidence="1">
    <location>
        <begin position="143"/>
        <end position="156"/>
    </location>
</feature>
<feature type="compositionally biased region" description="Basic and acidic residues" evidence="1">
    <location>
        <begin position="188"/>
        <end position="199"/>
    </location>
</feature>
<name>A0A6J8AS12_MYTCO</name>
<feature type="region of interest" description="Disordered" evidence="1">
    <location>
        <begin position="22"/>
        <end position="82"/>
    </location>
</feature>
<feature type="compositionally biased region" description="Basic and acidic residues" evidence="1">
    <location>
        <begin position="327"/>
        <end position="345"/>
    </location>
</feature>
<dbReference type="SUPFAM" id="SSF47986">
    <property type="entry name" value="DEATH domain"/>
    <property type="match status" value="1"/>
</dbReference>
<dbReference type="GO" id="GO:0007165">
    <property type="term" value="P:signal transduction"/>
    <property type="evidence" value="ECO:0007669"/>
    <property type="project" value="InterPro"/>
</dbReference>
<dbReference type="InterPro" id="IPR000488">
    <property type="entry name" value="Death_dom"/>
</dbReference>
<feature type="domain" description="Death" evidence="2">
    <location>
        <begin position="856"/>
        <end position="903"/>
    </location>
</feature>
<feature type="compositionally biased region" description="Polar residues" evidence="1">
    <location>
        <begin position="305"/>
        <end position="314"/>
    </location>
</feature>
<proteinExistence type="predicted"/>
<feature type="compositionally biased region" description="Basic and acidic residues" evidence="1">
    <location>
        <begin position="218"/>
        <end position="264"/>
    </location>
</feature>
<feature type="region of interest" description="Disordered" evidence="1">
    <location>
        <begin position="100"/>
        <end position="357"/>
    </location>
</feature>
<feature type="compositionally biased region" description="Polar residues" evidence="1">
    <location>
        <begin position="279"/>
        <end position="294"/>
    </location>
</feature>
<dbReference type="SUPFAM" id="SSF50494">
    <property type="entry name" value="Trypsin-like serine proteases"/>
    <property type="match status" value="1"/>
</dbReference>
<keyword evidence="4" id="KW-1185">Reference proteome</keyword>
<reference evidence="3 4" key="1">
    <citation type="submission" date="2020-06" db="EMBL/GenBank/DDBJ databases">
        <authorList>
            <person name="Li R."/>
            <person name="Bekaert M."/>
        </authorList>
    </citation>
    <scope>NUCLEOTIDE SEQUENCE [LARGE SCALE GENOMIC DNA]</scope>
    <source>
        <strain evidence="4">wild</strain>
    </source>
</reference>
<protein>
    <recommendedName>
        <fullName evidence="2">Death domain-containing protein</fullName>
    </recommendedName>
</protein>
<dbReference type="InterPro" id="IPR011029">
    <property type="entry name" value="DEATH-like_dom_sf"/>
</dbReference>
<dbReference type="InterPro" id="IPR009003">
    <property type="entry name" value="Peptidase_S1_PA"/>
</dbReference>